<gene>
    <name evidence="17" type="ORF">DIURU_004358</name>
</gene>
<dbReference type="Pfam" id="PF01794">
    <property type="entry name" value="Ferric_reduct"/>
    <property type="match status" value="1"/>
</dbReference>
<dbReference type="OMA" id="MTHILMA"/>
<dbReference type="RefSeq" id="XP_034010850.1">
    <property type="nucleotide sequence ID" value="XM_034157222.1"/>
</dbReference>
<dbReference type="SFLD" id="SFLDG01168">
    <property type="entry name" value="Ferric_reductase_subgroup_(FRE"/>
    <property type="match status" value="1"/>
</dbReference>
<evidence type="ECO:0000313" key="17">
    <source>
        <dbReference type="EMBL" id="KAA8899336.1"/>
    </source>
</evidence>
<dbReference type="GO" id="GO:0006879">
    <property type="term" value="P:intracellular iron ion homeostasis"/>
    <property type="evidence" value="ECO:0007669"/>
    <property type="project" value="TreeGrafter"/>
</dbReference>
<keyword evidence="15" id="KW-0732">Signal</keyword>
<organism evidence="17 18">
    <name type="scientific">Diutina rugosa</name>
    <name type="common">Yeast</name>
    <name type="synonym">Candida rugosa</name>
    <dbReference type="NCBI Taxonomy" id="5481"/>
    <lineage>
        <taxon>Eukaryota</taxon>
        <taxon>Fungi</taxon>
        <taxon>Dikarya</taxon>
        <taxon>Ascomycota</taxon>
        <taxon>Saccharomycotina</taxon>
        <taxon>Pichiomycetes</taxon>
        <taxon>Debaryomycetaceae</taxon>
        <taxon>Diutina</taxon>
    </lineage>
</organism>
<dbReference type="GeneID" id="54783009"/>
<dbReference type="SFLD" id="SFLDS00052">
    <property type="entry name" value="Ferric_Reductase_Domain"/>
    <property type="match status" value="1"/>
</dbReference>
<evidence type="ECO:0000256" key="4">
    <source>
        <dbReference type="ARBA" id="ARBA00022630"/>
    </source>
</evidence>
<evidence type="ECO:0000256" key="12">
    <source>
        <dbReference type="ARBA" id="ARBA00023180"/>
    </source>
</evidence>
<accession>A0A642UHW3</accession>
<protein>
    <recommendedName>
        <fullName evidence="16">FAD-binding FR-type domain-containing protein</fullName>
    </recommendedName>
</protein>
<evidence type="ECO:0000256" key="7">
    <source>
        <dbReference type="ARBA" id="ARBA00022982"/>
    </source>
</evidence>
<dbReference type="Pfam" id="PF08022">
    <property type="entry name" value="FAD_binding_8"/>
    <property type="match status" value="1"/>
</dbReference>
<feature type="chain" id="PRO_5024993489" description="FAD-binding FR-type domain-containing protein" evidence="15">
    <location>
        <begin position="21"/>
        <end position="795"/>
    </location>
</feature>
<dbReference type="GO" id="GO:0006826">
    <property type="term" value="P:iron ion transport"/>
    <property type="evidence" value="ECO:0007669"/>
    <property type="project" value="TreeGrafter"/>
</dbReference>
<keyword evidence="7" id="KW-0249">Electron transport</keyword>
<dbReference type="Pfam" id="PF08030">
    <property type="entry name" value="NAD_binding_6"/>
    <property type="match status" value="1"/>
</dbReference>
<keyword evidence="11 14" id="KW-0472">Membrane</keyword>
<evidence type="ECO:0000256" key="6">
    <source>
        <dbReference type="ARBA" id="ARBA00022827"/>
    </source>
</evidence>
<dbReference type="InterPro" id="IPR013112">
    <property type="entry name" value="FAD-bd_8"/>
</dbReference>
<dbReference type="PANTHER" id="PTHR32361">
    <property type="entry name" value="FERRIC/CUPRIC REDUCTASE TRANSMEMBRANE COMPONENT"/>
    <property type="match status" value="1"/>
</dbReference>
<keyword evidence="4" id="KW-0285">Flavoprotein</keyword>
<feature type="compositionally biased region" description="Low complexity" evidence="13">
    <location>
        <begin position="90"/>
        <end position="100"/>
    </location>
</feature>
<evidence type="ECO:0000259" key="16">
    <source>
        <dbReference type="PROSITE" id="PS51384"/>
    </source>
</evidence>
<dbReference type="Gene3D" id="3.40.50.80">
    <property type="entry name" value="Nucleotide-binding domain of ferredoxin-NADP reductase (FNR) module"/>
    <property type="match status" value="1"/>
</dbReference>
<feature type="transmembrane region" description="Helical" evidence="14">
    <location>
        <begin position="241"/>
        <end position="268"/>
    </location>
</feature>
<keyword evidence="9" id="KW-0560">Oxidoreductase</keyword>
<keyword evidence="10" id="KW-0406">Ion transport</keyword>
<comment type="similarity">
    <text evidence="2">Belongs to the ferric reductase (FRE) family.</text>
</comment>
<evidence type="ECO:0000256" key="14">
    <source>
        <dbReference type="SAM" id="Phobius"/>
    </source>
</evidence>
<keyword evidence="8 14" id="KW-1133">Transmembrane helix</keyword>
<keyword evidence="3" id="KW-0813">Transport</keyword>
<comment type="caution">
    <text evidence="17">The sequence shown here is derived from an EMBL/GenBank/DDBJ whole genome shotgun (WGS) entry which is preliminary data.</text>
</comment>
<feature type="region of interest" description="Disordered" evidence="13">
    <location>
        <begin position="18"/>
        <end position="108"/>
    </location>
</feature>
<evidence type="ECO:0000256" key="13">
    <source>
        <dbReference type="SAM" id="MobiDB-lite"/>
    </source>
</evidence>
<sequence length="795" mass="88143">MVAISKVFMAAAMCLASAEAAEASASSMAVASSKEGGDEGSKGGKEGSGETSKEGGEGTSKGGKEGSKEGGSEGSKEGGKEGSKEGGSEGSKAGATNTATTKKKGKHWKLQHKATLAVSGCEQLLQKQATWFSGKSSAGAFCKKKNQPAMGSMMHCLWDSPNAKAKQAYIDGCKEYADITLEDMEASYNNASKYLVYNPAKTIEGYNKSSIPPFPIGFEKKWYKVAYVSAIGRFYNLNYSMWFGIAMLCYWFGVLWIAGMCNLCYYLFPNTVAKMNGTATKLFRKYVTLPALFRKRHLAHPGFIFGWLQWIVPTRLEAFLTLGYLAICIAGNSAYMGHVKDTIYYDSKVKELAKYAADRSGITVMWIIPQLILFAGRNNFMQWMSGWPYARFINIHKWCSRMATILVLVHTVAYTIVGGGFHGAKFLQWYGTDWMIWGTVSLAAMSICCFHSLYSLRHWNYEVFLMTHILMAVFFVVGGWIHCESQGYGEYYYAATAIWVLDRVVRIARLVLFRTRDAHVELTSDGTLRVTCARPAWWHAKPGQHAFIHFLRPTMFWQSHPFTIVEEASPADATIGAHTMTVYLRVKGGLTHGLCKHLLKCPGNKATVKVAVEGPYGQNVPLHKFDSAVFITGGHGIPGLYAQARDLITKGAQTNIKFFWIIPHYSSVQWFYQELQKFNNDSLETVVYVTRPENEVSPICSSEDASSESEEKKSDIETVADHLGQLKAKLAHIQFHEGRPNLTQMVAAEIADAPGTLAFTTCGGEQLVDEVRAAIADNLMKSKHRVDLFEQSQIW</sequence>
<name>A0A642UHW3_DIURU</name>
<dbReference type="Proteomes" id="UP000449547">
    <property type="component" value="Unassembled WGS sequence"/>
</dbReference>
<dbReference type="CDD" id="cd06186">
    <property type="entry name" value="NOX_Duox_like_FAD_NADP"/>
    <property type="match status" value="1"/>
</dbReference>
<feature type="signal peptide" evidence="15">
    <location>
        <begin position="1"/>
        <end position="20"/>
    </location>
</feature>
<dbReference type="InterPro" id="IPR051410">
    <property type="entry name" value="Ferric/Cupric_Reductase"/>
</dbReference>
<feature type="transmembrane region" description="Helical" evidence="14">
    <location>
        <begin position="356"/>
        <end position="377"/>
    </location>
</feature>
<reference evidence="17 18" key="1">
    <citation type="submission" date="2019-07" db="EMBL/GenBank/DDBJ databases">
        <title>Genome assembly of two rare yeast pathogens: Diutina rugosa and Trichomonascus ciferrii.</title>
        <authorList>
            <person name="Mixao V."/>
            <person name="Saus E."/>
            <person name="Hansen A."/>
            <person name="Lass-Flor C."/>
            <person name="Gabaldon T."/>
        </authorList>
    </citation>
    <scope>NUCLEOTIDE SEQUENCE [LARGE SCALE GENOMIC DNA]</scope>
    <source>
        <strain evidence="17 18">CBS 613</strain>
    </source>
</reference>
<evidence type="ECO:0000256" key="3">
    <source>
        <dbReference type="ARBA" id="ARBA00022448"/>
    </source>
</evidence>
<comment type="subcellular location">
    <subcellularLocation>
        <location evidence="1">Membrane</location>
        <topology evidence="1">Multi-pass membrane protein</topology>
    </subcellularLocation>
</comment>
<evidence type="ECO:0000256" key="9">
    <source>
        <dbReference type="ARBA" id="ARBA00023002"/>
    </source>
</evidence>
<dbReference type="GO" id="GO:0015677">
    <property type="term" value="P:copper ion import"/>
    <property type="evidence" value="ECO:0007669"/>
    <property type="project" value="TreeGrafter"/>
</dbReference>
<evidence type="ECO:0000256" key="8">
    <source>
        <dbReference type="ARBA" id="ARBA00022989"/>
    </source>
</evidence>
<evidence type="ECO:0000256" key="11">
    <source>
        <dbReference type="ARBA" id="ARBA00023136"/>
    </source>
</evidence>
<evidence type="ECO:0000256" key="10">
    <source>
        <dbReference type="ARBA" id="ARBA00023065"/>
    </source>
</evidence>
<feature type="compositionally biased region" description="Basic and acidic residues" evidence="13">
    <location>
        <begin position="35"/>
        <end position="87"/>
    </location>
</feature>
<dbReference type="OrthoDB" id="4494341at2759"/>
<dbReference type="VEuPathDB" id="FungiDB:DIURU_004358"/>
<evidence type="ECO:0000256" key="2">
    <source>
        <dbReference type="ARBA" id="ARBA00006278"/>
    </source>
</evidence>
<feature type="compositionally biased region" description="Low complexity" evidence="13">
    <location>
        <begin position="18"/>
        <end position="34"/>
    </location>
</feature>
<feature type="transmembrane region" description="Helical" evidence="14">
    <location>
        <begin position="463"/>
        <end position="481"/>
    </location>
</feature>
<feature type="transmembrane region" description="Helical" evidence="14">
    <location>
        <begin position="434"/>
        <end position="456"/>
    </location>
</feature>
<dbReference type="GO" id="GO:0005886">
    <property type="term" value="C:plasma membrane"/>
    <property type="evidence" value="ECO:0007669"/>
    <property type="project" value="TreeGrafter"/>
</dbReference>
<dbReference type="SUPFAM" id="SSF52343">
    <property type="entry name" value="Ferredoxin reductase-like, C-terminal NADP-linked domain"/>
    <property type="match status" value="1"/>
</dbReference>
<feature type="domain" description="FAD-binding FR-type" evidence="16">
    <location>
        <begin position="497"/>
        <end position="622"/>
    </location>
</feature>
<dbReference type="PANTHER" id="PTHR32361:SF9">
    <property type="entry name" value="FERRIC REDUCTASE TRANSMEMBRANE COMPONENT 3-RELATED"/>
    <property type="match status" value="1"/>
</dbReference>
<keyword evidence="18" id="KW-1185">Reference proteome</keyword>
<feature type="transmembrane region" description="Helical" evidence="14">
    <location>
        <begin position="398"/>
        <end position="422"/>
    </location>
</feature>
<keyword evidence="6" id="KW-0274">FAD</keyword>
<dbReference type="InterPro" id="IPR039261">
    <property type="entry name" value="FNR_nucleotide-bd"/>
</dbReference>
<evidence type="ECO:0000256" key="1">
    <source>
        <dbReference type="ARBA" id="ARBA00004141"/>
    </source>
</evidence>
<feature type="transmembrane region" description="Helical" evidence="14">
    <location>
        <begin position="318"/>
        <end position="336"/>
    </location>
</feature>
<dbReference type="InterPro" id="IPR013130">
    <property type="entry name" value="Fe3_Rdtase_TM_dom"/>
</dbReference>
<dbReference type="PROSITE" id="PS51384">
    <property type="entry name" value="FAD_FR"/>
    <property type="match status" value="1"/>
</dbReference>
<proteinExistence type="inferred from homology"/>
<evidence type="ECO:0000256" key="5">
    <source>
        <dbReference type="ARBA" id="ARBA00022692"/>
    </source>
</evidence>
<dbReference type="InterPro" id="IPR013121">
    <property type="entry name" value="Fe_red_NAD-bd_6"/>
</dbReference>
<dbReference type="GO" id="GO:0000293">
    <property type="term" value="F:ferric-chelate reductase activity"/>
    <property type="evidence" value="ECO:0007669"/>
    <property type="project" value="UniProtKB-ARBA"/>
</dbReference>
<keyword evidence="5 14" id="KW-0812">Transmembrane</keyword>
<evidence type="ECO:0000256" key="15">
    <source>
        <dbReference type="SAM" id="SignalP"/>
    </source>
</evidence>
<dbReference type="AlphaFoldDB" id="A0A642UHW3"/>
<keyword evidence="12" id="KW-0325">Glycoprotein</keyword>
<dbReference type="InterPro" id="IPR017927">
    <property type="entry name" value="FAD-bd_FR_type"/>
</dbReference>
<evidence type="ECO:0000313" key="18">
    <source>
        <dbReference type="Proteomes" id="UP000449547"/>
    </source>
</evidence>
<dbReference type="EMBL" id="SWFT01000124">
    <property type="protein sequence ID" value="KAA8899336.1"/>
    <property type="molecule type" value="Genomic_DNA"/>
</dbReference>